<name>A0A6N2V2J7_9FIRM</name>
<keyword evidence="1" id="KW-0472">Membrane</keyword>
<dbReference type="EMBL" id="CACRST010000024">
    <property type="protein sequence ID" value="VYT23693.1"/>
    <property type="molecule type" value="Genomic_DNA"/>
</dbReference>
<feature type="transmembrane region" description="Helical" evidence="1">
    <location>
        <begin position="190"/>
        <end position="207"/>
    </location>
</feature>
<evidence type="ECO:0000256" key="1">
    <source>
        <dbReference type="SAM" id="Phobius"/>
    </source>
</evidence>
<feature type="transmembrane region" description="Helical" evidence="1">
    <location>
        <begin position="83"/>
        <end position="104"/>
    </location>
</feature>
<dbReference type="AlphaFoldDB" id="A0A6N2V2J7"/>
<dbReference type="RefSeq" id="WP_156354847.1">
    <property type="nucleotide sequence ID" value="NZ_CACRST010000024.1"/>
</dbReference>
<proteinExistence type="predicted"/>
<keyword evidence="1" id="KW-1133">Transmembrane helix</keyword>
<organism evidence="2">
    <name type="scientific">Blautia glucerasea</name>
    <dbReference type="NCBI Taxonomy" id="536633"/>
    <lineage>
        <taxon>Bacteria</taxon>
        <taxon>Bacillati</taxon>
        <taxon>Bacillota</taxon>
        <taxon>Clostridia</taxon>
        <taxon>Lachnospirales</taxon>
        <taxon>Lachnospiraceae</taxon>
        <taxon>Blautia</taxon>
    </lineage>
</organism>
<keyword evidence="1" id="KW-0812">Transmembrane</keyword>
<feature type="transmembrane region" description="Helical" evidence="1">
    <location>
        <begin position="111"/>
        <end position="128"/>
    </location>
</feature>
<accession>A0A6N2V2J7</accession>
<feature type="transmembrane region" description="Helical" evidence="1">
    <location>
        <begin position="140"/>
        <end position="158"/>
    </location>
</feature>
<feature type="transmembrane region" description="Helical" evidence="1">
    <location>
        <begin position="167"/>
        <end position="184"/>
    </location>
</feature>
<feature type="transmembrane region" description="Helical" evidence="1">
    <location>
        <begin position="219"/>
        <end position="240"/>
    </location>
</feature>
<protein>
    <recommendedName>
        <fullName evidence="3">Glycosyltransferase RgtA/B/C/D-like domain-containing protein</fullName>
    </recommendedName>
</protein>
<evidence type="ECO:0000313" key="2">
    <source>
        <dbReference type="EMBL" id="VYT23693.1"/>
    </source>
</evidence>
<reference evidence="2" key="1">
    <citation type="submission" date="2019-11" db="EMBL/GenBank/DDBJ databases">
        <authorList>
            <person name="Feng L."/>
        </authorList>
    </citation>
    <scope>NUCLEOTIDE SEQUENCE</scope>
    <source>
        <strain evidence="2">BgluceraseaLFYP119</strain>
    </source>
</reference>
<feature type="transmembrane region" description="Helical" evidence="1">
    <location>
        <begin position="490"/>
        <end position="512"/>
    </location>
</feature>
<evidence type="ECO:0008006" key="3">
    <source>
        <dbReference type="Google" id="ProtNLM"/>
    </source>
</evidence>
<feature type="transmembrane region" description="Helical" evidence="1">
    <location>
        <begin position="532"/>
        <end position="553"/>
    </location>
</feature>
<gene>
    <name evidence="2" type="ORF">BGLFYP119_02381</name>
</gene>
<feature type="transmembrane region" description="Helical" evidence="1">
    <location>
        <begin position="457"/>
        <end position="478"/>
    </location>
</feature>
<sequence>MKKTKISDYIWLLIVVGAAILRIGMMMRTPIYALANYKHDDLLLVTLAQHLQEGEWLGPYNNLTLVKGISFPVFLALCNRFCIPYLFGMGLFYTGAVILFVTAVREQISNRWVQLGIYLFLLYSPAMLSVDAQQRVYNCALVPGAILLVFAGVLGVFFRRHRSWKTVLVWSCFLGFAFPFFWHLRNDTMWMLPFVLTGTGISIFCIIKKNGFHKGTAVKSLICLIPVLTLVFSNLMIAGINQKHYGLFVVNDRSGSSEAEFIARLMEMDEKSENPNVWVSQNAMKKAVEVSPALQEIQPQIEEMFQSGWESGGEIVGDIVVWAFRDAMEAAGYYQGNAPETDAFYKRATAELDQAYEDGRLHKDGLLHLSALSKGISWKDVPTLVKRIKSSFLAAVNARYAEVQLKKASGNRDQIRYFEAMTGANALYPDGKTVDSEYYQTLRVAGISQKIIHIYQAVGWALFLLSAIVFGFFAYRMIGEIRKKQYEIWNLWLIVSGILLTVLIFWFIVNWFTTFLGSDLRQYDHYLLPSVLLLETAEVLLLGKAAVMAQDWLTKRKNERK</sequence>